<dbReference type="EMBL" id="LR796385">
    <property type="protein sequence ID" value="CAB4141012.1"/>
    <property type="molecule type" value="Genomic_DNA"/>
</dbReference>
<accession>A0A6J5M457</accession>
<name>A0A6J5M457_9CAUD</name>
<organism evidence="1">
    <name type="scientific">uncultured Caudovirales phage</name>
    <dbReference type="NCBI Taxonomy" id="2100421"/>
    <lineage>
        <taxon>Viruses</taxon>
        <taxon>Duplodnaviria</taxon>
        <taxon>Heunggongvirae</taxon>
        <taxon>Uroviricota</taxon>
        <taxon>Caudoviricetes</taxon>
        <taxon>Peduoviridae</taxon>
        <taxon>Maltschvirus</taxon>
        <taxon>Maltschvirus maltsch</taxon>
    </lineage>
</organism>
<proteinExistence type="predicted"/>
<gene>
    <name evidence="1" type="ORF">UFOVP411_12</name>
</gene>
<reference evidence="1" key="1">
    <citation type="submission" date="2020-04" db="EMBL/GenBank/DDBJ databases">
        <authorList>
            <person name="Chiriac C."/>
            <person name="Salcher M."/>
            <person name="Ghai R."/>
            <person name="Kavagutti S V."/>
        </authorList>
    </citation>
    <scope>NUCLEOTIDE SEQUENCE</scope>
</reference>
<sequence>MFYFKDKNTGAVVSFESPYDAEGVRRQREYAEIGAEEFEAIKADFASRSAAIEAPAEPAAADEPAEEVEVVVAPAKPAKAPAKPKARRKSR</sequence>
<protein>
    <submittedName>
        <fullName evidence="1">Uncharacterized protein</fullName>
    </submittedName>
</protein>
<evidence type="ECO:0000313" key="1">
    <source>
        <dbReference type="EMBL" id="CAB4141012.1"/>
    </source>
</evidence>